<name>A0AAN7RN82_MYCAM</name>
<protein>
    <submittedName>
        <fullName evidence="1">Uncharacterized protein</fullName>
    </submittedName>
</protein>
<feature type="non-terminal residue" evidence="1">
    <location>
        <position position="147"/>
    </location>
</feature>
<reference evidence="1 2" key="1">
    <citation type="journal article" date="2023" name="J. Hered.">
        <title>Chromosome-level genome of the wood stork (Mycteria americana) provides insight into avian chromosome evolution.</title>
        <authorList>
            <person name="Flamio R. Jr."/>
            <person name="Ramstad K.M."/>
        </authorList>
    </citation>
    <scope>NUCLEOTIDE SEQUENCE [LARGE SCALE GENOMIC DNA]</scope>
    <source>
        <strain evidence="1">JAX WOST 10</strain>
    </source>
</reference>
<gene>
    <name evidence="1" type="ORF">QYF61_004505</name>
</gene>
<accession>A0AAN7RN82</accession>
<proteinExistence type="predicted"/>
<dbReference type="Proteomes" id="UP001333110">
    <property type="component" value="Unassembled WGS sequence"/>
</dbReference>
<keyword evidence="2" id="KW-1185">Reference proteome</keyword>
<evidence type="ECO:0000313" key="2">
    <source>
        <dbReference type="Proteomes" id="UP001333110"/>
    </source>
</evidence>
<dbReference type="AlphaFoldDB" id="A0AAN7RN82"/>
<evidence type="ECO:0000313" key="1">
    <source>
        <dbReference type="EMBL" id="KAK4810542.1"/>
    </source>
</evidence>
<comment type="caution">
    <text evidence="1">The sequence shown here is derived from an EMBL/GenBank/DDBJ whole genome shotgun (WGS) entry which is preliminary data.</text>
</comment>
<dbReference type="EMBL" id="JAUNZN010000018">
    <property type="protein sequence ID" value="KAK4810542.1"/>
    <property type="molecule type" value="Genomic_DNA"/>
</dbReference>
<organism evidence="1 2">
    <name type="scientific">Mycteria americana</name>
    <name type="common">Wood stork</name>
    <dbReference type="NCBI Taxonomy" id="33587"/>
    <lineage>
        <taxon>Eukaryota</taxon>
        <taxon>Metazoa</taxon>
        <taxon>Chordata</taxon>
        <taxon>Craniata</taxon>
        <taxon>Vertebrata</taxon>
        <taxon>Euteleostomi</taxon>
        <taxon>Archelosauria</taxon>
        <taxon>Archosauria</taxon>
        <taxon>Dinosauria</taxon>
        <taxon>Saurischia</taxon>
        <taxon>Theropoda</taxon>
        <taxon>Coelurosauria</taxon>
        <taxon>Aves</taxon>
        <taxon>Neognathae</taxon>
        <taxon>Neoaves</taxon>
        <taxon>Aequornithes</taxon>
        <taxon>Ciconiiformes</taxon>
        <taxon>Ciconiidae</taxon>
        <taxon>Mycteria</taxon>
    </lineage>
</organism>
<sequence length="147" mass="16119">MVLKAFLKSRILNSTISWSLQPRLPLTFTSPMSPSLLDTVGPFGCQGTLLTHIELTINQTPQILFCRAILQPLVPPSLYVHPGLHRPSTNVSRCLCKASLPSRKSMAPPNLVLPANLLSVHSTPVSRLLIKTLKRTGPKIEPWGTPL</sequence>